<evidence type="ECO:0000313" key="2">
    <source>
        <dbReference type="EMBL" id="CAB4187562.1"/>
    </source>
</evidence>
<reference evidence="2" key="1">
    <citation type="submission" date="2020-05" db="EMBL/GenBank/DDBJ databases">
        <authorList>
            <person name="Chiriac C."/>
            <person name="Salcher M."/>
            <person name="Ghai R."/>
            <person name="Kavagutti S V."/>
        </authorList>
    </citation>
    <scope>NUCLEOTIDE SEQUENCE</scope>
</reference>
<dbReference type="Gene3D" id="1.20.141.10">
    <property type="entry name" value="Chitosanase, subunit A, domain 1"/>
    <property type="match status" value="1"/>
</dbReference>
<dbReference type="InterPro" id="IPR023346">
    <property type="entry name" value="Lysozyme-like_dom_sf"/>
</dbReference>
<accession>A0A6J5QUV3</accession>
<dbReference type="SUPFAM" id="SSF53955">
    <property type="entry name" value="Lysozyme-like"/>
    <property type="match status" value="1"/>
</dbReference>
<protein>
    <submittedName>
        <fullName evidence="2">ZliS Lysozyme family protein</fullName>
    </submittedName>
</protein>
<name>A0A6J5QUV3_9CAUD</name>
<organism evidence="2">
    <name type="scientific">uncultured Caudovirales phage</name>
    <dbReference type="NCBI Taxonomy" id="2100421"/>
    <lineage>
        <taxon>Viruses</taxon>
        <taxon>Duplodnaviria</taxon>
        <taxon>Heunggongvirae</taxon>
        <taxon>Uroviricota</taxon>
        <taxon>Caudoviricetes</taxon>
        <taxon>Peduoviridae</taxon>
        <taxon>Maltschvirus</taxon>
        <taxon>Maltschvirus maltsch</taxon>
    </lineage>
</organism>
<dbReference type="InterPro" id="IPR008565">
    <property type="entry name" value="TtsA-like_GH18_dom"/>
</dbReference>
<proteinExistence type="predicted"/>
<feature type="domain" description="TtsA-like Glycoside hydrolase family 108" evidence="1">
    <location>
        <begin position="12"/>
        <end position="89"/>
    </location>
</feature>
<dbReference type="CDD" id="cd13926">
    <property type="entry name" value="N-acetylmuramidase_GH108"/>
    <property type="match status" value="1"/>
</dbReference>
<gene>
    <name evidence="2" type="ORF">UFOVP1155_38</name>
</gene>
<dbReference type="Pfam" id="PF05838">
    <property type="entry name" value="Glyco_hydro_108"/>
    <property type="match status" value="1"/>
</dbReference>
<evidence type="ECO:0000259" key="1">
    <source>
        <dbReference type="Pfam" id="PF05838"/>
    </source>
</evidence>
<dbReference type="EMBL" id="LR797111">
    <property type="protein sequence ID" value="CAB4187562.1"/>
    <property type="molecule type" value="Genomic_DNA"/>
</dbReference>
<sequence length="160" mass="17799">MNNFDTAFLHLIGVEGEYTSGIDGDSKNDPGGETKYGICKRAYPAEDIPHMTLDRAKMIYKRDYWDLVKGDSLPSPLDSLVFDCAVNQGVDTAIKLLQKTLSVAQDGIVGADTMRKASEAGKEVCALYLADRAMRYTGTRNFDKFGRGWMKRLFVLAMEI</sequence>